<dbReference type="InterPro" id="IPR050950">
    <property type="entry name" value="HTH-type_LysR_regulators"/>
</dbReference>
<evidence type="ECO:0000256" key="4">
    <source>
        <dbReference type="ARBA" id="ARBA00023163"/>
    </source>
</evidence>
<organism evidence="6 7">
    <name type="scientific">Candidatus Lachnoclostridium stercoripullorum</name>
    <dbReference type="NCBI Taxonomy" id="2838635"/>
    <lineage>
        <taxon>Bacteria</taxon>
        <taxon>Bacillati</taxon>
        <taxon>Bacillota</taxon>
        <taxon>Clostridia</taxon>
        <taxon>Lachnospirales</taxon>
        <taxon>Lachnospiraceae</taxon>
    </lineage>
</organism>
<dbReference type="GO" id="GO:0003700">
    <property type="term" value="F:DNA-binding transcription factor activity"/>
    <property type="evidence" value="ECO:0007669"/>
    <property type="project" value="InterPro"/>
</dbReference>
<dbReference type="AlphaFoldDB" id="A0A9D1W482"/>
<evidence type="ECO:0000313" key="6">
    <source>
        <dbReference type="EMBL" id="HIX52233.1"/>
    </source>
</evidence>
<reference evidence="6" key="1">
    <citation type="journal article" date="2021" name="PeerJ">
        <title>Extensive microbial diversity within the chicken gut microbiome revealed by metagenomics and culture.</title>
        <authorList>
            <person name="Gilroy R."/>
            <person name="Ravi A."/>
            <person name="Getino M."/>
            <person name="Pursley I."/>
            <person name="Horton D.L."/>
            <person name="Alikhan N.F."/>
            <person name="Baker D."/>
            <person name="Gharbi K."/>
            <person name="Hall N."/>
            <person name="Watson M."/>
            <person name="Adriaenssens E.M."/>
            <person name="Foster-Nyarko E."/>
            <person name="Jarju S."/>
            <person name="Secka A."/>
            <person name="Antonio M."/>
            <person name="Oren A."/>
            <person name="Chaudhuri R.R."/>
            <person name="La Ragione R."/>
            <person name="Hildebrand F."/>
            <person name="Pallen M.J."/>
        </authorList>
    </citation>
    <scope>NUCLEOTIDE SEQUENCE</scope>
    <source>
        <strain evidence="6">ChiGjej4B4-12881</strain>
    </source>
</reference>
<dbReference type="PANTHER" id="PTHR30419:SF28">
    <property type="entry name" value="HTH-TYPE TRANSCRIPTIONAL REGULATOR BSDA"/>
    <property type="match status" value="1"/>
</dbReference>
<feature type="domain" description="HTH lysR-type" evidence="5">
    <location>
        <begin position="1"/>
        <end position="58"/>
    </location>
</feature>
<dbReference type="PANTHER" id="PTHR30419">
    <property type="entry name" value="HTH-TYPE TRANSCRIPTIONAL REGULATOR YBHD"/>
    <property type="match status" value="1"/>
</dbReference>
<dbReference type="SUPFAM" id="SSF53850">
    <property type="entry name" value="Periplasmic binding protein-like II"/>
    <property type="match status" value="1"/>
</dbReference>
<dbReference type="PROSITE" id="PS50931">
    <property type="entry name" value="HTH_LYSR"/>
    <property type="match status" value="1"/>
</dbReference>
<sequence>MQTKQLNYIVEIARQQSLSGAARVLGISQPALSQFLAAEERSLNTQLFFSYQNKLYPTPAGAVYISAASEMIRIKEQTYRKILSYQADSVKTIQIGFADPVTRRTAAKAVPLVCGQYPDVTVIPIIGREEQLKEQVARGEIDMAVFSQGDSHGSDENFYQFASREIYVVIPENFELSYPLMENSRNHELISLEEMRNFPFILPDRNTSKRQIIDRLFQEAGFEPNVIYTTSDFFLTRELVNAGFGIAFLPERLAERTDEMRCRVLALTSHPAEQMGIALSRGREPDGVERLLIYCILQRAAREEGDSLLYNGQSRRIMESYDGREGYQWIQDSLNT</sequence>
<dbReference type="GO" id="GO:0005829">
    <property type="term" value="C:cytosol"/>
    <property type="evidence" value="ECO:0007669"/>
    <property type="project" value="TreeGrafter"/>
</dbReference>
<dbReference type="Gene3D" id="1.10.10.10">
    <property type="entry name" value="Winged helix-like DNA-binding domain superfamily/Winged helix DNA-binding domain"/>
    <property type="match status" value="1"/>
</dbReference>
<evidence type="ECO:0000313" key="7">
    <source>
        <dbReference type="Proteomes" id="UP000886780"/>
    </source>
</evidence>
<comment type="similarity">
    <text evidence="1">Belongs to the LysR transcriptional regulatory family.</text>
</comment>
<comment type="caution">
    <text evidence="6">The sequence shown here is derived from an EMBL/GenBank/DDBJ whole genome shotgun (WGS) entry which is preliminary data.</text>
</comment>
<gene>
    <name evidence="6" type="ORF">IAA28_05460</name>
</gene>
<dbReference type="Pfam" id="PF00126">
    <property type="entry name" value="HTH_1"/>
    <property type="match status" value="1"/>
</dbReference>
<evidence type="ECO:0000259" key="5">
    <source>
        <dbReference type="PROSITE" id="PS50931"/>
    </source>
</evidence>
<dbReference type="Proteomes" id="UP000886780">
    <property type="component" value="Unassembled WGS sequence"/>
</dbReference>
<name>A0A9D1W482_9FIRM</name>
<dbReference type="EMBL" id="DXEU01000097">
    <property type="protein sequence ID" value="HIX52233.1"/>
    <property type="molecule type" value="Genomic_DNA"/>
</dbReference>
<dbReference type="InterPro" id="IPR036388">
    <property type="entry name" value="WH-like_DNA-bd_sf"/>
</dbReference>
<reference evidence="6" key="2">
    <citation type="submission" date="2021-04" db="EMBL/GenBank/DDBJ databases">
        <authorList>
            <person name="Gilroy R."/>
        </authorList>
    </citation>
    <scope>NUCLEOTIDE SEQUENCE</scope>
    <source>
        <strain evidence="6">ChiGjej4B4-12881</strain>
    </source>
</reference>
<keyword evidence="4" id="KW-0804">Transcription</keyword>
<evidence type="ECO:0000256" key="1">
    <source>
        <dbReference type="ARBA" id="ARBA00009437"/>
    </source>
</evidence>
<keyword evidence="3" id="KW-0238">DNA-binding</keyword>
<protein>
    <submittedName>
        <fullName evidence="6">LysR family transcriptional regulator</fullName>
    </submittedName>
</protein>
<dbReference type="Pfam" id="PF03466">
    <property type="entry name" value="LysR_substrate"/>
    <property type="match status" value="1"/>
</dbReference>
<keyword evidence="2" id="KW-0805">Transcription regulation</keyword>
<dbReference type="InterPro" id="IPR005119">
    <property type="entry name" value="LysR_subst-bd"/>
</dbReference>
<proteinExistence type="inferred from homology"/>
<evidence type="ECO:0000256" key="2">
    <source>
        <dbReference type="ARBA" id="ARBA00023015"/>
    </source>
</evidence>
<dbReference type="GO" id="GO:0003677">
    <property type="term" value="F:DNA binding"/>
    <property type="evidence" value="ECO:0007669"/>
    <property type="project" value="UniProtKB-KW"/>
</dbReference>
<accession>A0A9D1W482</accession>
<dbReference type="InterPro" id="IPR036390">
    <property type="entry name" value="WH_DNA-bd_sf"/>
</dbReference>
<dbReference type="Gene3D" id="3.40.190.290">
    <property type="match status" value="1"/>
</dbReference>
<dbReference type="InterPro" id="IPR000847">
    <property type="entry name" value="LysR_HTH_N"/>
</dbReference>
<dbReference type="SUPFAM" id="SSF46785">
    <property type="entry name" value="Winged helix' DNA-binding domain"/>
    <property type="match status" value="1"/>
</dbReference>
<dbReference type="CDD" id="cd05466">
    <property type="entry name" value="PBP2_LTTR_substrate"/>
    <property type="match status" value="1"/>
</dbReference>
<evidence type="ECO:0000256" key="3">
    <source>
        <dbReference type="ARBA" id="ARBA00023125"/>
    </source>
</evidence>